<feature type="transmembrane region" description="Helical" evidence="6">
    <location>
        <begin position="165"/>
        <end position="192"/>
    </location>
</feature>
<evidence type="ECO:0000256" key="4">
    <source>
        <dbReference type="ARBA" id="ARBA00023136"/>
    </source>
</evidence>
<evidence type="ECO:0000256" key="5">
    <source>
        <dbReference type="SAM" id="MobiDB-lite"/>
    </source>
</evidence>
<feature type="transmembrane region" description="Helical" evidence="6">
    <location>
        <begin position="204"/>
        <end position="222"/>
    </location>
</feature>
<dbReference type="OrthoDB" id="10032492at2759"/>
<feature type="transmembrane region" description="Helical" evidence="6">
    <location>
        <begin position="133"/>
        <end position="153"/>
    </location>
</feature>
<evidence type="ECO:0000313" key="9">
    <source>
        <dbReference type="Proteomes" id="UP000016923"/>
    </source>
</evidence>
<protein>
    <submittedName>
        <fullName evidence="8">Fk506 suppressor</fullName>
    </submittedName>
</protein>
<feature type="region of interest" description="Disordered" evidence="5">
    <location>
        <begin position="236"/>
        <end position="268"/>
    </location>
</feature>
<dbReference type="EMBL" id="KE148147">
    <property type="protein sequence ID" value="EPE09416.1"/>
    <property type="molecule type" value="Genomic_DNA"/>
</dbReference>
<dbReference type="eggNOG" id="ENOG502RZQS">
    <property type="taxonomic scope" value="Eukaryota"/>
</dbReference>
<gene>
    <name evidence="8" type="ORF">F503_07192</name>
</gene>
<evidence type="ECO:0000256" key="3">
    <source>
        <dbReference type="ARBA" id="ARBA00022989"/>
    </source>
</evidence>
<keyword evidence="3 6" id="KW-1133">Transmembrane helix</keyword>
<keyword evidence="4 6" id="KW-0472">Membrane</keyword>
<dbReference type="STRING" id="1262450.S3CBR7"/>
<reference evidence="8 9" key="1">
    <citation type="journal article" date="2013" name="BMC Genomics">
        <title>The genome and transcriptome of the pine saprophyte Ophiostoma piceae, and a comparison with the bark beetle-associated pine pathogen Grosmannia clavigera.</title>
        <authorList>
            <person name="Haridas S."/>
            <person name="Wang Y."/>
            <person name="Lim L."/>
            <person name="Massoumi Alamouti S."/>
            <person name="Jackman S."/>
            <person name="Docking R."/>
            <person name="Robertson G."/>
            <person name="Birol I."/>
            <person name="Bohlmann J."/>
            <person name="Breuil C."/>
        </authorList>
    </citation>
    <scope>NUCLEOTIDE SEQUENCE [LARGE SCALE GENOMIC DNA]</scope>
    <source>
        <strain evidence="8 9">UAMH 11346</strain>
    </source>
</reference>
<dbReference type="GO" id="GO:0005886">
    <property type="term" value="C:plasma membrane"/>
    <property type="evidence" value="ECO:0007669"/>
    <property type="project" value="TreeGrafter"/>
</dbReference>
<proteinExistence type="predicted"/>
<feature type="region of interest" description="Disordered" evidence="5">
    <location>
        <begin position="289"/>
        <end position="356"/>
    </location>
</feature>
<dbReference type="GO" id="GO:0012505">
    <property type="term" value="C:endomembrane system"/>
    <property type="evidence" value="ECO:0007669"/>
    <property type="project" value="UniProtKB-SubCell"/>
</dbReference>
<dbReference type="VEuPathDB" id="FungiDB:F503_07192"/>
<keyword evidence="2 6" id="KW-0812">Transmembrane</keyword>
<keyword evidence="9" id="KW-1185">Reference proteome</keyword>
<name>S3CBR7_OPHP1</name>
<dbReference type="AlphaFoldDB" id="S3CBR7"/>
<dbReference type="PANTHER" id="PTHR21324">
    <property type="entry name" value="FASTING-INDUCIBLE INTEGRAL MEMBRANE PROTEIN TM6P1-RELATED"/>
    <property type="match status" value="1"/>
</dbReference>
<evidence type="ECO:0000256" key="6">
    <source>
        <dbReference type="SAM" id="Phobius"/>
    </source>
</evidence>
<feature type="compositionally biased region" description="Polar residues" evidence="5">
    <location>
        <begin position="239"/>
        <end position="253"/>
    </location>
</feature>
<dbReference type="InterPro" id="IPR019402">
    <property type="entry name" value="CWH43_N"/>
</dbReference>
<feature type="transmembrane region" description="Helical" evidence="6">
    <location>
        <begin position="7"/>
        <end position="31"/>
    </location>
</feature>
<feature type="transmembrane region" description="Helical" evidence="6">
    <location>
        <begin position="62"/>
        <end position="80"/>
    </location>
</feature>
<dbReference type="InterPro" id="IPR050911">
    <property type="entry name" value="DRAM/TMEM150_Autophagy_Mod"/>
</dbReference>
<evidence type="ECO:0000256" key="1">
    <source>
        <dbReference type="ARBA" id="ARBA00004127"/>
    </source>
</evidence>
<dbReference type="Pfam" id="PF10277">
    <property type="entry name" value="Frag1"/>
    <property type="match status" value="1"/>
</dbReference>
<comment type="subcellular location">
    <subcellularLocation>
        <location evidence="1">Endomembrane system</location>
        <topology evidence="1">Multi-pass membrane protein</topology>
    </subcellularLocation>
</comment>
<organism evidence="8 9">
    <name type="scientific">Ophiostoma piceae (strain UAMH 11346)</name>
    <name type="common">Sap stain fungus</name>
    <dbReference type="NCBI Taxonomy" id="1262450"/>
    <lineage>
        <taxon>Eukaryota</taxon>
        <taxon>Fungi</taxon>
        <taxon>Dikarya</taxon>
        <taxon>Ascomycota</taxon>
        <taxon>Pezizomycotina</taxon>
        <taxon>Sordariomycetes</taxon>
        <taxon>Sordariomycetidae</taxon>
        <taxon>Ophiostomatales</taxon>
        <taxon>Ophiostomataceae</taxon>
        <taxon>Ophiostoma</taxon>
    </lineage>
</organism>
<feature type="compositionally biased region" description="Polar residues" evidence="5">
    <location>
        <begin position="296"/>
        <end position="314"/>
    </location>
</feature>
<evidence type="ECO:0000256" key="2">
    <source>
        <dbReference type="ARBA" id="ARBA00022692"/>
    </source>
</evidence>
<evidence type="ECO:0000259" key="7">
    <source>
        <dbReference type="Pfam" id="PF10277"/>
    </source>
</evidence>
<dbReference type="Proteomes" id="UP000016923">
    <property type="component" value="Unassembled WGS sequence"/>
</dbReference>
<feature type="transmembrane region" description="Helical" evidence="6">
    <location>
        <begin position="100"/>
        <end position="121"/>
    </location>
</feature>
<accession>S3CBR7</accession>
<dbReference type="PANTHER" id="PTHR21324:SF2">
    <property type="entry name" value="EG:22E5.9 PROTEIN"/>
    <property type="match status" value="1"/>
</dbReference>
<dbReference type="OMA" id="WYGMLIT"/>
<sequence>MISRFSYWLLPIFSGAVWLGMLLGMILGWVIDLHREHTISMDDGQYIPYISDIGATSRFKPMFIALSAVTTASLDLSFLADRWLRHSGRLTPNGSRGQKVLAVLAILFAIVGTAGLILLSVFDVAHHHTLHDAFLLCFLGGYVLSAIFICWEYQRLGIHNRHLRILALSFWIKLSFVLIEVLLAIVFVSLTFTDHTNGGAAVEWVIAVFFAFYVFSFCIDLYPAVHTRHAHGDVEKNGTDNIGLSSAERTTGSGAPIADSHNNNNAPVMAQEQSPYYGDAYGQSAARATRAPRYNRMNNNTSASNANDINTTAPVENHGPVGSAFTEGDFEHSGSVGSEGQIIELPADAYQPGRAY</sequence>
<dbReference type="HOGENOM" id="CLU_050573_0_0_1"/>
<evidence type="ECO:0000313" key="8">
    <source>
        <dbReference type="EMBL" id="EPE09416.1"/>
    </source>
</evidence>
<feature type="domain" description="CWH43-like N-terminal" evidence="7">
    <location>
        <begin position="7"/>
        <end position="223"/>
    </location>
</feature>